<accession>A0A2R5GV44</accession>
<evidence type="ECO:0000313" key="3">
    <source>
        <dbReference type="Proteomes" id="UP000241890"/>
    </source>
</evidence>
<feature type="compositionally biased region" description="Low complexity" evidence="1">
    <location>
        <begin position="125"/>
        <end position="134"/>
    </location>
</feature>
<evidence type="ECO:0000313" key="2">
    <source>
        <dbReference type="EMBL" id="GBG31784.1"/>
    </source>
</evidence>
<proteinExistence type="predicted"/>
<gene>
    <name evidence="2" type="ORF">FCC1311_080092</name>
</gene>
<comment type="caution">
    <text evidence="2">The sequence shown here is derived from an EMBL/GenBank/DDBJ whole genome shotgun (WGS) entry which is preliminary data.</text>
</comment>
<reference evidence="2 3" key="1">
    <citation type="submission" date="2017-12" db="EMBL/GenBank/DDBJ databases">
        <title>Sequencing, de novo assembly and annotation of complete genome of a new Thraustochytrid species, strain FCC1311.</title>
        <authorList>
            <person name="Sedici K."/>
            <person name="Godart F."/>
            <person name="Aiese Cigliano R."/>
            <person name="Sanseverino W."/>
            <person name="Barakat M."/>
            <person name="Ortet P."/>
            <person name="Marechal E."/>
            <person name="Cagnac O."/>
            <person name="Amato A."/>
        </authorList>
    </citation>
    <scope>NUCLEOTIDE SEQUENCE [LARGE SCALE GENOMIC DNA]</scope>
</reference>
<feature type="compositionally biased region" description="Low complexity" evidence="1">
    <location>
        <begin position="149"/>
        <end position="163"/>
    </location>
</feature>
<keyword evidence="3" id="KW-1185">Reference proteome</keyword>
<dbReference type="EMBL" id="BEYU01000107">
    <property type="protein sequence ID" value="GBG31784.1"/>
    <property type="molecule type" value="Genomic_DNA"/>
</dbReference>
<dbReference type="AlphaFoldDB" id="A0A2R5GV44"/>
<protein>
    <submittedName>
        <fullName evidence="2">Uncharacterized protein</fullName>
    </submittedName>
</protein>
<sequence>MRKEIVSLYGSDFEQADMQSVDDDATSLVAGAALDNDDLMIENIIPGNPNDAQIFMWDGDLGVDNAAGAAVAAVAAAAAAGAAYGDPSGAFRPPESFVPTPALREATLLGGNSSSDLVPASSAPLTTSESGGLSLTTARTAPALLESISASSESSGHNSNFLSGERQSKALSHHAEPQRAASPASDDASEKSNLEDESESSKTDQKTPTFNLSCVERSNSSDALRELEAPVPYGSFIAEPAAQVYNSMSRKSFPSMTKTLVLFRLWQGAGPEDFTVSLFKQDTSLEEITLDNKKKKMTNKKNKEANGQEASTPSFGELLQCWSPRAVRGKSGSLGPETKIRGRGRLVPYTACRSAFRDGFVLLSFVASIPFNVTSIRMVIRPKRGLSRECADFKPIVSSPIRFRAKLRSNWLSNGDRENLVIRRMQSHQRNLEDLKKWFFSSTFPCGKPQSLHAIRNGVSDVREEVEISESQHNQSRPTPPIEDASARNTVFAEKLACELASIMPAGTVDIKEVQEALNRAALQVNGF</sequence>
<feature type="region of interest" description="Disordered" evidence="1">
    <location>
        <begin position="149"/>
        <end position="212"/>
    </location>
</feature>
<evidence type="ECO:0000256" key="1">
    <source>
        <dbReference type="SAM" id="MobiDB-lite"/>
    </source>
</evidence>
<dbReference type="Proteomes" id="UP000241890">
    <property type="component" value="Unassembled WGS sequence"/>
</dbReference>
<feature type="region of interest" description="Disordered" evidence="1">
    <location>
        <begin position="109"/>
        <end position="134"/>
    </location>
</feature>
<organism evidence="2 3">
    <name type="scientific">Hondaea fermentalgiana</name>
    <dbReference type="NCBI Taxonomy" id="2315210"/>
    <lineage>
        <taxon>Eukaryota</taxon>
        <taxon>Sar</taxon>
        <taxon>Stramenopiles</taxon>
        <taxon>Bigyra</taxon>
        <taxon>Labyrinthulomycetes</taxon>
        <taxon>Thraustochytrida</taxon>
        <taxon>Thraustochytriidae</taxon>
        <taxon>Hondaea</taxon>
    </lineage>
</organism>
<name>A0A2R5GV44_9STRA</name>
<dbReference type="InParanoid" id="A0A2R5GV44"/>
<feature type="compositionally biased region" description="Basic and acidic residues" evidence="1">
    <location>
        <begin position="188"/>
        <end position="205"/>
    </location>
</feature>